<dbReference type="Gene3D" id="1.20.120.20">
    <property type="entry name" value="Apolipoprotein"/>
    <property type="match status" value="1"/>
</dbReference>
<reference evidence="2" key="3">
    <citation type="journal article" date="2017" name="Nature">
        <title>Genome sequence of the progenitor of the wheat D genome Aegilops tauschii.</title>
        <authorList>
            <person name="Luo M.C."/>
            <person name="Gu Y.Q."/>
            <person name="Puiu D."/>
            <person name="Wang H."/>
            <person name="Twardziok S.O."/>
            <person name="Deal K.R."/>
            <person name="Huo N."/>
            <person name="Zhu T."/>
            <person name="Wang L."/>
            <person name="Wang Y."/>
            <person name="McGuire P.E."/>
            <person name="Liu S."/>
            <person name="Long H."/>
            <person name="Ramasamy R.K."/>
            <person name="Rodriguez J.C."/>
            <person name="Van S.L."/>
            <person name="Yuan L."/>
            <person name="Wang Z."/>
            <person name="Xia Z."/>
            <person name="Xiao L."/>
            <person name="Anderson O.D."/>
            <person name="Ouyang S."/>
            <person name="Liang Y."/>
            <person name="Zimin A.V."/>
            <person name="Pertea G."/>
            <person name="Qi P."/>
            <person name="Bennetzen J.L."/>
            <person name="Dai X."/>
            <person name="Dawson M.W."/>
            <person name="Muller H.G."/>
            <person name="Kugler K."/>
            <person name="Rivarola-Duarte L."/>
            <person name="Spannagl M."/>
            <person name="Mayer K.F.X."/>
            <person name="Lu F.H."/>
            <person name="Bevan M.W."/>
            <person name="Leroy P."/>
            <person name="Li P."/>
            <person name="You F.M."/>
            <person name="Sun Q."/>
            <person name="Liu Z."/>
            <person name="Lyons E."/>
            <person name="Wicker T."/>
            <person name="Salzberg S.L."/>
            <person name="Devos K.M."/>
            <person name="Dvorak J."/>
        </authorList>
    </citation>
    <scope>NUCLEOTIDE SEQUENCE [LARGE SCALE GENOMIC DNA]</scope>
    <source>
        <strain evidence="2">cv. AL8/78</strain>
    </source>
</reference>
<reference evidence="3" key="1">
    <citation type="journal article" date="2014" name="Science">
        <title>Ancient hybridizations among the ancestral genomes of bread wheat.</title>
        <authorList>
            <consortium name="International Wheat Genome Sequencing Consortium,"/>
            <person name="Marcussen T."/>
            <person name="Sandve S.R."/>
            <person name="Heier L."/>
            <person name="Spannagl M."/>
            <person name="Pfeifer M."/>
            <person name="Jakobsen K.S."/>
            <person name="Wulff B.B."/>
            <person name="Steuernagel B."/>
            <person name="Mayer K.F."/>
            <person name="Olsen O.A."/>
        </authorList>
    </citation>
    <scope>NUCLEOTIDE SEQUENCE [LARGE SCALE GENOMIC DNA]</scope>
    <source>
        <strain evidence="3">cv. AL8/78</strain>
    </source>
</reference>
<name>A0A453CS64_AEGTS</name>
<dbReference type="EnsemblPlants" id="AET2Gv20944700.1">
    <property type="protein sequence ID" value="AET2Gv20944700.1"/>
    <property type="gene ID" value="AET2Gv20944700"/>
</dbReference>
<protein>
    <submittedName>
        <fullName evidence="2">Uncharacterized protein</fullName>
    </submittedName>
</protein>
<evidence type="ECO:0000256" key="1">
    <source>
        <dbReference type="SAM" id="MobiDB-lite"/>
    </source>
</evidence>
<evidence type="ECO:0000313" key="3">
    <source>
        <dbReference type="Proteomes" id="UP000015105"/>
    </source>
</evidence>
<evidence type="ECO:0000313" key="2">
    <source>
        <dbReference type="EnsemblPlants" id="AET2Gv20944700.1"/>
    </source>
</evidence>
<accession>A0A453CS64</accession>
<dbReference type="STRING" id="200361.A0A453CS64"/>
<keyword evidence="3" id="KW-1185">Reference proteome</keyword>
<reference evidence="2" key="5">
    <citation type="journal article" date="2021" name="G3 (Bethesda)">
        <title>Aegilops tauschii genome assembly Aet v5.0 features greater sequence contiguity and improved annotation.</title>
        <authorList>
            <person name="Wang L."/>
            <person name="Zhu T."/>
            <person name="Rodriguez J.C."/>
            <person name="Deal K.R."/>
            <person name="Dubcovsky J."/>
            <person name="McGuire P.E."/>
            <person name="Lux T."/>
            <person name="Spannagl M."/>
            <person name="Mayer K.F.X."/>
            <person name="Baldrich P."/>
            <person name="Meyers B.C."/>
            <person name="Huo N."/>
            <person name="Gu Y.Q."/>
            <person name="Zhou H."/>
            <person name="Devos K.M."/>
            <person name="Bennetzen J.L."/>
            <person name="Unver T."/>
            <person name="Budak H."/>
            <person name="Gulick P.J."/>
            <person name="Galiba G."/>
            <person name="Kalapos B."/>
            <person name="Nelson D.R."/>
            <person name="Li P."/>
            <person name="You F.M."/>
            <person name="Luo M.C."/>
            <person name="Dvorak J."/>
        </authorList>
    </citation>
    <scope>NUCLEOTIDE SEQUENCE [LARGE SCALE GENOMIC DNA]</scope>
    <source>
        <strain evidence="2">cv. AL8/78</strain>
    </source>
</reference>
<feature type="region of interest" description="Disordered" evidence="1">
    <location>
        <begin position="105"/>
        <end position="150"/>
    </location>
</feature>
<feature type="compositionally biased region" description="Basic and acidic residues" evidence="1">
    <location>
        <begin position="114"/>
        <end position="149"/>
    </location>
</feature>
<reference evidence="2" key="4">
    <citation type="submission" date="2019-03" db="UniProtKB">
        <authorList>
            <consortium name="EnsemblPlants"/>
        </authorList>
    </citation>
    <scope>IDENTIFICATION</scope>
</reference>
<dbReference type="Proteomes" id="UP000015105">
    <property type="component" value="Chromosome 2D"/>
</dbReference>
<dbReference type="Gramene" id="AET2Gv20944700.1">
    <property type="protein sequence ID" value="AET2Gv20944700.1"/>
    <property type="gene ID" value="AET2Gv20944700"/>
</dbReference>
<proteinExistence type="predicted"/>
<organism evidence="2 3">
    <name type="scientific">Aegilops tauschii subsp. strangulata</name>
    <name type="common">Goatgrass</name>
    <dbReference type="NCBI Taxonomy" id="200361"/>
    <lineage>
        <taxon>Eukaryota</taxon>
        <taxon>Viridiplantae</taxon>
        <taxon>Streptophyta</taxon>
        <taxon>Embryophyta</taxon>
        <taxon>Tracheophyta</taxon>
        <taxon>Spermatophyta</taxon>
        <taxon>Magnoliopsida</taxon>
        <taxon>Liliopsida</taxon>
        <taxon>Poales</taxon>
        <taxon>Poaceae</taxon>
        <taxon>BOP clade</taxon>
        <taxon>Pooideae</taxon>
        <taxon>Triticodae</taxon>
        <taxon>Triticeae</taxon>
        <taxon>Triticinae</taxon>
        <taxon>Aegilops</taxon>
    </lineage>
</organism>
<dbReference type="AlphaFoldDB" id="A0A453CS64"/>
<reference evidence="3" key="2">
    <citation type="journal article" date="2017" name="Nat. Plants">
        <title>The Aegilops tauschii genome reveals multiple impacts of transposons.</title>
        <authorList>
            <person name="Zhao G."/>
            <person name="Zou C."/>
            <person name="Li K."/>
            <person name="Wang K."/>
            <person name="Li T."/>
            <person name="Gao L."/>
            <person name="Zhang X."/>
            <person name="Wang H."/>
            <person name="Yang Z."/>
            <person name="Liu X."/>
            <person name="Jiang W."/>
            <person name="Mao L."/>
            <person name="Kong X."/>
            <person name="Jiao Y."/>
            <person name="Jia J."/>
        </authorList>
    </citation>
    <scope>NUCLEOTIDE SEQUENCE [LARGE SCALE GENOMIC DNA]</scope>
    <source>
        <strain evidence="3">cv. AL8/78</strain>
    </source>
</reference>
<sequence length="168" mass="17239">VKLTRPSLPYPPIHQQFFYRPMASSSVLLGASATAALTGTPAGKALPRPCFLAARPRTVSGGRLCLQNAPRATPAYNDAADATDKAIEGVKGVADELKKGVAEAAEAVSGNTEKAAEEAGKGASEVDDKAKDFGEQAKKATEEAWDGAKDAAQGITDKVAAAAKKEAS</sequence>